<dbReference type="EMBL" id="NBSK02000007">
    <property type="protein sequence ID" value="KAJ0197188.1"/>
    <property type="molecule type" value="Genomic_DNA"/>
</dbReference>
<dbReference type="PANTHER" id="PTHR34454:SF2">
    <property type="entry name" value="PROTEIN TUNICAMYCIN INDUCED 1"/>
    <property type="match status" value="1"/>
</dbReference>
<dbReference type="Gramene" id="rna-gnl|WGS:NBSK|LSAT_7X83500_mrna">
    <property type="protein sequence ID" value="cds-PLY86108.1"/>
    <property type="gene ID" value="gene-LSAT_7X83500"/>
</dbReference>
<comment type="caution">
    <text evidence="2">The sequence shown here is derived from an EMBL/GenBank/DDBJ whole genome shotgun (WGS) entry which is preliminary data.</text>
</comment>
<keyword evidence="1" id="KW-0732">Signal</keyword>
<evidence type="ECO:0000313" key="3">
    <source>
        <dbReference type="Proteomes" id="UP000235145"/>
    </source>
</evidence>
<gene>
    <name evidence="2" type="ORF">LSAT_V11C700374690</name>
</gene>
<name>A0A9R1V0W0_LACSA</name>
<dbReference type="Proteomes" id="UP000235145">
    <property type="component" value="Unassembled WGS sequence"/>
</dbReference>
<reference evidence="2 3" key="1">
    <citation type="journal article" date="2017" name="Nat. Commun.">
        <title>Genome assembly with in vitro proximity ligation data and whole-genome triplication in lettuce.</title>
        <authorList>
            <person name="Reyes-Chin-Wo S."/>
            <person name="Wang Z."/>
            <person name="Yang X."/>
            <person name="Kozik A."/>
            <person name="Arikit S."/>
            <person name="Song C."/>
            <person name="Xia L."/>
            <person name="Froenicke L."/>
            <person name="Lavelle D.O."/>
            <person name="Truco M.J."/>
            <person name="Xia R."/>
            <person name="Zhu S."/>
            <person name="Xu C."/>
            <person name="Xu H."/>
            <person name="Xu X."/>
            <person name="Cox K."/>
            <person name="Korf I."/>
            <person name="Meyers B.C."/>
            <person name="Michelmore R.W."/>
        </authorList>
    </citation>
    <scope>NUCLEOTIDE SEQUENCE [LARGE SCALE GENOMIC DNA]</scope>
    <source>
        <strain evidence="3">cv. Salinas</strain>
        <tissue evidence="2">Seedlings</tissue>
    </source>
</reference>
<protein>
    <recommendedName>
        <fullName evidence="4">Plastid lipid-associated protein/fibrillin conserved domain-containing protein</fullName>
    </recommendedName>
</protein>
<sequence>MDFRALNFAGYLCLFALIIQVSDIRALISMPDVNRHYPKALTDLKEAIVQGLGSQSDNLNLFGFDLKGALVAQSMEFDLQIDNKILPIKLLDDVNKWEYVDLPTFLVEDPIKLSGENPLVQKKQTSGNRLPSLPPFQLAGPMELWIQDAKDMRLFLPHDVDAGELKKVILAEGAVVTVKGAKSVSLRHPLDLPLPFNKSNTNFASGLQTLSDHLRTGTQLLSLRITGPTSLNSPATPSPTFNKLKLKRLAPGLVELSSIPKVNTSNSISAIDDTFFSPGHFPTFWPVTSINGSNSNLRGLEKLLSALLTSTGNNGGSFKLLRADVSAQMYVKMGFGAEKRLKGNESFLEGYPEWRSKPESVKMEYEVLAKVEGEKFVPETIVEVEPVTVEDTVALGVARGNITVSKMPILNVPFSPFDL</sequence>
<organism evidence="2 3">
    <name type="scientific">Lactuca sativa</name>
    <name type="common">Garden lettuce</name>
    <dbReference type="NCBI Taxonomy" id="4236"/>
    <lineage>
        <taxon>Eukaryota</taxon>
        <taxon>Viridiplantae</taxon>
        <taxon>Streptophyta</taxon>
        <taxon>Embryophyta</taxon>
        <taxon>Tracheophyta</taxon>
        <taxon>Spermatophyta</taxon>
        <taxon>Magnoliopsida</taxon>
        <taxon>eudicotyledons</taxon>
        <taxon>Gunneridae</taxon>
        <taxon>Pentapetalae</taxon>
        <taxon>asterids</taxon>
        <taxon>campanulids</taxon>
        <taxon>Asterales</taxon>
        <taxon>Asteraceae</taxon>
        <taxon>Cichorioideae</taxon>
        <taxon>Cichorieae</taxon>
        <taxon>Lactucinae</taxon>
        <taxon>Lactuca</taxon>
    </lineage>
</organism>
<evidence type="ECO:0008006" key="4">
    <source>
        <dbReference type="Google" id="ProtNLM"/>
    </source>
</evidence>
<dbReference type="OrthoDB" id="513870at2759"/>
<feature type="signal peptide" evidence="1">
    <location>
        <begin position="1"/>
        <end position="26"/>
    </location>
</feature>
<proteinExistence type="predicted"/>
<evidence type="ECO:0000313" key="2">
    <source>
        <dbReference type="EMBL" id="KAJ0197188.1"/>
    </source>
</evidence>
<dbReference type="PANTHER" id="PTHR34454">
    <property type="entry name" value="TUNICAMYCIN INDUCED PROTEIN"/>
    <property type="match status" value="1"/>
</dbReference>
<dbReference type="InterPro" id="IPR053283">
    <property type="entry name" value="TUNICAMYCIN_INDUCED_1"/>
</dbReference>
<accession>A0A9R1V0W0</accession>
<feature type="chain" id="PRO_5040459067" description="Plastid lipid-associated protein/fibrillin conserved domain-containing protein" evidence="1">
    <location>
        <begin position="27"/>
        <end position="419"/>
    </location>
</feature>
<keyword evidence="3" id="KW-1185">Reference proteome</keyword>
<evidence type="ECO:0000256" key="1">
    <source>
        <dbReference type="SAM" id="SignalP"/>
    </source>
</evidence>
<dbReference type="AlphaFoldDB" id="A0A9R1V0W0"/>